<dbReference type="GO" id="GO:0016301">
    <property type="term" value="F:kinase activity"/>
    <property type="evidence" value="ECO:0007669"/>
    <property type="project" value="UniProtKB-KW"/>
</dbReference>
<dbReference type="PIRSF" id="PIRSF016138">
    <property type="entry name" value="UCP016138"/>
    <property type="match status" value="1"/>
</dbReference>
<organism evidence="2 3">
    <name type="scientific">Desulfoluna butyratoxydans</name>
    <dbReference type="NCBI Taxonomy" id="231438"/>
    <lineage>
        <taxon>Bacteria</taxon>
        <taxon>Pseudomonadati</taxon>
        <taxon>Thermodesulfobacteriota</taxon>
        <taxon>Desulfobacteria</taxon>
        <taxon>Desulfobacterales</taxon>
        <taxon>Desulfolunaceae</taxon>
        <taxon>Desulfoluna</taxon>
    </lineage>
</organism>
<dbReference type="SUPFAM" id="SSF52935">
    <property type="entry name" value="PK C-terminal domain-like"/>
    <property type="match status" value="1"/>
</dbReference>
<dbReference type="Proteomes" id="UP000507962">
    <property type="component" value="Unassembled WGS sequence"/>
</dbReference>
<name>A0A4U8YNK4_9BACT</name>
<keyword evidence="3" id="KW-1185">Reference proteome</keyword>
<dbReference type="RefSeq" id="WP_180142595.1">
    <property type="nucleotide sequence ID" value="NZ_CAADHO010000006.1"/>
</dbReference>
<reference evidence="2 3" key="1">
    <citation type="submission" date="2019-03" db="EMBL/GenBank/DDBJ databases">
        <authorList>
            <person name="Nijsse B."/>
        </authorList>
    </citation>
    <scope>NUCLEOTIDE SEQUENCE [LARGE SCALE GENOMIC DNA]</scope>
    <source>
        <strain evidence="2">Desulfoluna butyratoxydans MSL71</strain>
    </source>
</reference>
<evidence type="ECO:0000313" key="2">
    <source>
        <dbReference type="EMBL" id="VFQ45705.1"/>
    </source>
</evidence>
<feature type="domain" description="Pyruvate kinase C-terminal" evidence="1">
    <location>
        <begin position="15"/>
        <end position="160"/>
    </location>
</feature>
<keyword evidence="2" id="KW-0418">Kinase</keyword>
<protein>
    <submittedName>
        <fullName evidence="2">Pyruvate kinase c-terminal</fullName>
    </submittedName>
</protein>
<evidence type="ECO:0000259" key="1">
    <source>
        <dbReference type="Pfam" id="PF02887"/>
    </source>
</evidence>
<dbReference type="InterPro" id="IPR036918">
    <property type="entry name" value="Pyrv_Knase_C_sf"/>
</dbReference>
<keyword evidence="2" id="KW-0670">Pyruvate</keyword>
<sequence>MILFDQPGKTNTDDVLRCVREQGEALGIKTCVLATTSGYTAQRAAEILKGFEVVAVTHFTGLKGPNVQELDPDTRGQLEASGVKVLTCGHTFFGIGRAVRLRFNTYQVDEVIAETLKLFGAGLKVAVEVSLMAADAGLIPAGEHVICVGGSGRGADTAVVLRAVNTADFFKMKIREILCKPAFDNDAKA</sequence>
<gene>
    <name evidence="2" type="ORF">MSL71_33660</name>
</gene>
<dbReference type="EMBL" id="CAADHO010000006">
    <property type="protein sequence ID" value="VFQ45705.1"/>
    <property type="molecule type" value="Genomic_DNA"/>
</dbReference>
<dbReference type="Pfam" id="PF02887">
    <property type="entry name" value="PK_C"/>
    <property type="match status" value="1"/>
</dbReference>
<accession>A0A4U8YNK4</accession>
<dbReference type="InterPro" id="IPR015074">
    <property type="entry name" value="DUF1867"/>
</dbReference>
<proteinExistence type="predicted"/>
<dbReference type="InterPro" id="IPR015795">
    <property type="entry name" value="Pyrv_Knase_C"/>
</dbReference>
<evidence type="ECO:0000313" key="3">
    <source>
        <dbReference type="Proteomes" id="UP000507962"/>
    </source>
</evidence>
<dbReference type="AlphaFoldDB" id="A0A4U8YNK4"/>
<keyword evidence="2" id="KW-0808">Transferase</keyword>
<dbReference type="Gene3D" id="3.40.1380.20">
    <property type="entry name" value="Pyruvate kinase, C-terminal domain"/>
    <property type="match status" value="1"/>
</dbReference>